<keyword evidence="3" id="KW-1185">Reference proteome</keyword>
<dbReference type="Proteomes" id="UP001361570">
    <property type="component" value="Unassembled WGS sequence"/>
</dbReference>
<reference evidence="2 3" key="1">
    <citation type="submission" date="2024-03" db="EMBL/GenBank/DDBJ databases">
        <title>Draft genome sequence of Klenkia sp. LSe6-5.</title>
        <authorList>
            <person name="Duangmal K."/>
            <person name="Chantavorakit T."/>
        </authorList>
    </citation>
    <scope>NUCLEOTIDE SEQUENCE [LARGE SCALE GENOMIC DNA]</scope>
    <source>
        <strain evidence="2 3">LSe6-5</strain>
    </source>
</reference>
<name>A0ABU8DQE5_9ACTN</name>
<feature type="region of interest" description="Disordered" evidence="1">
    <location>
        <begin position="78"/>
        <end position="142"/>
    </location>
</feature>
<evidence type="ECO:0000313" key="2">
    <source>
        <dbReference type="EMBL" id="MEI4271064.1"/>
    </source>
</evidence>
<dbReference type="EMBL" id="JBAPLU010000003">
    <property type="protein sequence ID" value="MEI4271064.1"/>
    <property type="molecule type" value="Genomic_DNA"/>
</dbReference>
<sequence length="142" mass="13757">MTGPEPPWAEQLRGLVEGLPGGLGGLGGFVADVGSAAGEDHAAECRSCPVCTALAVLRGRRPDLSEALADVLAAASGALRTLSRPADGTAASTSGDATTTDATTADATSADATSADATPRGAGDPDPGPAPAPAPVQRIEVA</sequence>
<protein>
    <submittedName>
        <fullName evidence="2">Uncharacterized protein</fullName>
    </submittedName>
</protein>
<organism evidence="2 3">
    <name type="scientific">Klenkia sesuvii</name>
    <dbReference type="NCBI Taxonomy" id="3103137"/>
    <lineage>
        <taxon>Bacteria</taxon>
        <taxon>Bacillati</taxon>
        <taxon>Actinomycetota</taxon>
        <taxon>Actinomycetes</taxon>
        <taxon>Geodermatophilales</taxon>
        <taxon>Geodermatophilaceae</taxon>
        <taxon>Klenkia</taxon>
    </lineage>
</organism>
<proteinExistence type="predicted"/>
<evidence type="ECO:0000256" key="1">
    <source>
        <dbReference type="SAM" id="MobiDB-lite"/>
    </source>
</evidence>
<dbReference type="RefSeq" id="WP_336403206.1">
    <property type="nucleotide sequence ID" value="NZ_JBAPLU010000003.1"/>
</dbReference>
<feature type="compositionally biased region" description="Low complexity" evidence="1">
    <location>
        <begin position="86"/>
        <end position="125"/>
    </location>
</feature>
<comment type="caution">
    <text evidence="2">The sequence shown here is derived from an EMBL/GenBank/DDBJ whole genome shotgun (WGS) entry which is preliminary data.</text>
</comment>
<evidence type="ECO:0000313" key="3">
    <source>
        <dbReference type="Proteomes" id="UP001361570"/>
    </source>
</evidence>
<accession>A0ABU8DQE5</accession>
<gene>
    <name evidence="2" type="ORF">TEK04_04955</name>
</gene>